<name>A0AA88DR09_FICCA</name>
<dbReference type="AlphaFoldDB" id="A0AA88DR09"/>
<comment type="caution">
    <text evidence="1">The sequence shown here is derived from an EMBL/GenBank/DDBJ whole genome shotgun (WGS) entry which is preliminary data.</text>
</comment>
<evidence type="ECO:0000313" key="1">
    <source>
        <dbReference type="EMBL" id="GMN59650.1"/>
    </source>
</evidence>
<gene>
    <name evidence="1" type="ORF">TIFTF001_028748</name>
</gene>
<accession>A0AA88DR09</accession>
<sequence>MVTLQLPRHGLWLFVEFRRWSLVVRGVPTIAIVRRMPDRPGSVGLPAAMAAELQEWAGFLVE</sequence>
<reference evidence="1" key="1">
    <citation type="submission" date="2023-07" db="EMBL/GenBank/DDBJ databases">
        <title>draft genome sequence of fig (Ficus carica).</title>
        <authorList>
            <person name="Takahashi T."/>
            <person name="Nishimura K."/>
        </authorList>
    </citation>
    <scope>NUCLEOTIDE SEQUENCE</scope>
</reference>
<dbReference type="EMBL" id="BTGU01000089">
    <property type="protein sequence ID" value="GMN59650.1"/>
    <property type="molecule type" value="Genomic_DNA"/>
</dbReference>
<evidence type="ECO:0000313" key="2">
    <source>
        <dbReference type="Proteomes" id="UP001187192"/>
    </source>
</evidence>
<proteinExistence type="predicted"/>
<protein>
    <submittedName>
        <fullName evidence="1">Uncharacterized protein</fullName>
    </submittedName>
</protein>
<keyword evidence="2" id="KW-1185">Reference proteome</keyword>
<dbReference type="Proteomes" id="UP001187192">
    <property type="component" value="Unassembled WGS sequence"/>
</dbReference>
<organism evidence="1 2">
    <name type="scientific">Ficus carica</name>
    <name type="common">Common fig</name>
    <dbReference type="NCBI Taxonomy" id="3494"/>
    <lineage>
        <taxon>Eukaryota</taxon>
        <taxon>Viridiplantae</taxon>
        <taxon>Streptophyta</taxon>
        <taxon>Embryophyta</taxon>
        <taxon>Tracheophyta</taxon>
        <taxon>Spermatophyta</taxon>
        <taxon>Magnoliopsida</taxon>
        <taxon>eudicotyledons</taxon>
        <taxon>Gunneridae</taxon>
        <taxon>Pentapetalae</taxon>
        <taxon>rosids</taxon>
        <taxon>fabids</taxon>
        <taxon>Rosales</taxon>
        <taxon>Moraceae</taxon>
        <taxon>Ficeae</taxon>
        <taxon>Ficus</taxon>
    </lineage>
</organism>